<dbReference type="InterPro" id="IPR025857">
    <property type="entry name" value="MacB_PCD"/>
</dbReference>
<evidence type="ECO:0000256" key="4">
    <source>
        <dbReference type="ARBA" id="ARBA00022989"/>
    </source>
</evidence>
<dbReference type="Proteomes" id="UP000732298">
    <property type="component" value="Unassembled WGS sequence"/>
</dbReference>
<dbReference type="EMBL" id="JACQPB010000034">
    <property type="protein sequence ID" value="MBI4210413.1"/>
    <property type="molecule type" value="Genomic_DNA"/>
</dbReference>
<keyword evidence="4 7" id="KW-1133">Transmembrane helix</keyword>
<accession>A0A8T3YJI4</accession>
<evidence type="ECO:0000256" key="5">
    <source>
        <dbReference type="ARBA" id="ARBA00023136"/>
    </source>
</evidence>
<keyword evidence="3 7" id="KW-0812">Transmembrane</keyword>
<dbReference type="PANTHER" id="PTHR30572">
    <property type="entry name" value="MEMBRANE COMPONENT OF TRANSPORTER-RELATED"/>
    <property type="match status" value="1"/>
</dbReference>
<gene>
    <name evidence="10" type="ORF">HY544_02825</name>
</gene>
<sequence>MLKLSFTNVTRHKVRAILSIFGIMLGVASLIALVSVVDGIRFQIEDAFSKAQGARVAPIKATDPIFSQLDGKWVSKVAKVQGVKVAIPVIIQAAKNIDGKDLSPFNAVRVLGIDLSAQSKATGSGFTGELLEGRDFKASDRGVVLIGKKIKEDYDKFLGTNIRIDGEQFKVVGIYTTGSDLLDNSIEMSIEDERDTFSFPQGKISYINVQFTNPGQVQSVVDRINAIYGEEIKATSLSDFSSQFGELFDSITALVVVIASIASLVAAVGIINTMLMNVLERFREIGALKAVGWTNGNVVAMILYESLFVGVFGGISGVVLGVLTTGFMQGFGLTTVVSPSLIVGSFLGAVAVGIAGGIYPAFMASKMDPVDALRAE</sequence>
<comment type="subcellular location">
    <subcellularLocation>
        <location evidence="1">Cell membrane</location>
        <topology evidence="1">Multi-pass membrane protein</topology>
    </subcellularLocation>
</comment>
<dbReference type="InterPro" id="IPR003838">
    <property type="entry name" value="ABC3_permease_C"/>
</dbReference>
<proteinExistence type="inferred from homology"/>
<feature type="transmembrane region" description="Helical" evidence="7">
    <location>
        <begin position="307"/>
        <end position="328"/>
    </location>
</feature>
<evidence type="ECO:0000256" key="2">
    <source>
        <dbReference type="ARBA" id="ARBA00022475"/>
    </source>
</evidence>
<evidence type="ECO:0000313" key="10">
    <source>
        <dbReference type="EMBL" id="MBI4210413.1"/>
    </source>
</evidence>
<keyword evidence="2" id="KW-1003">Cell membrane</keyword>
<feature type="transmembrane region" description="Helical" evidence="7">
    <location>
        <begin position="340"/>
        <end position="362"/>
    </location>
</feature>
<dbReference type="GO" id="GO:0005886">
    <property type="term" value="C:plasma membrane"/>
    <property type="evidence" value="ECO:0007669"/>
    <property type="project" value="UniProtKB-SubCell"/>
</dbReference>
<comment type="caution">
    <text evidence="10">The sequence shown here is derived from an EMBL/GenBank/DDBJ whole genome shotgun (WGS) entry which is preliminary data.</text>
</comment>
<evidence type="ECO:0000313" key="11">
    <source>
        <dbReference type="Proteomes" id="UP000732298"/>
    </source>
</evidence>
<organism evidence="10 11">
    <name type="scientific">Candidatus Iainarchaeum sp</name>
    <dbReference type="NCBI Taxonomy" id="3101447"/>
    <lineage>
        <taxon>Archaea</taxon>
        <taxon>Candidatus Iainarchaeota</taxon>
        <taxon>Candidatus Iainarchaeia</taxon>
        <taxon>Candidatus Iainarchaeales</taxon>
        <taxon>Candidatus Iainarchaeaceae</taxon>
        <taxon>Candidatus Iainarchaeum</taxon>
    </lineage>
</organism>
<dbReference type="GO" id="GO:0022857">
    <property type="term" value="F:transmembrane transporter activity"/>
    <property type="evidence" value="ECO:0007669"/>
    <property type="project" value="TreeGrafter"/>
</dbReference>
<evidence type="ECO:0000256" key="3">
    <source>
        <dbReference type="ARBA" id="ARBA00022692"/>
    </source>
</evidence>
<feature type="domain" description="ABC3 transporter permease C-terminal" evidence="8">
    <location>
        <begin position="257"/>
        <end position="369"/>
    </location>
</feature>
<dbReference type="AlphaFoldDB" id="A0A8T3YJI4"/>
<dbReference type="InterPro" id="IPR050250">
    <property type="entry name" value="Macrolide_Exporter_MacB"/>
</dbReference>
<reference evidence="10" key="1">
    <citation type="submission" date="2020-07" db="EMBL/GenBank/DDBJ databases">
        <title>Huge and variable diversity of episymbiotic CPR bacteria and DPANN archaea in groundwater ecosystems.</title>
        <authorList>
            <person name="He C.Y."/>
            <person name="Keren R."/>
            <person name="Whittaker M."/>
            <person name="Farag I.F."/>
            <person name="Doudna J."/>
            <person name="Cate J.H.D."/>
            <person name="Banfield J.F."/>
        </authorList>
    </citation>
    <scope>NUCLEOTIDE SEQUENCE</scope>
    <source>
        <strain evidence="10">NC_groundwater_1296_Ag_S-0.2um_52_80</strain>
    </source>
</reference>
<dbReference type="Pfam" id="PF12704">
    <property type="entry name" value="MacB_PCD"/>
    <property type="match status" value="1"/>
</dbReference>
<comment type="similarity">
    <text evidence="6">Belongs to the ABC-4 integral membrane protein family.</text>
</comment>
<name>A0A8T3YJI4_9ARCH</name>
<dbReference type="PANTHER" id="PTHR30572:SF4">
    <property type="entry name" value="ABC TRANSPORTER PERMEASE YTRF"/>
    <property type="match status" value="1"/>
</dbReference>
<evidence type="ECO:0000259" key="9">
    <source>
        <dbReference type="Pfam" id="PF12704"/>
    </source>
</evidence>
<feature type="transmembrane region" description="Helical" evidence="7">
    <location>
        <begin position="16"/>
        <end position="37"/>
    </location>
</feature>
<feature type="domain" description="MacB-like periplasmic core" evidence="9">
    <location>
        <begin position="17"/>
        <end position="226"/>
    </location>
</feature>
<keyword evidence="5 7" id="KW-0472">Membrane</keyword>
<evidence type="ECO:0000256" key="7">
    <source>
        <dbReference type="SAM" id="Phobius"/>
    </source>
</evidence>
<evidence type="ECO:0000256" key="1">
    <source>
        <dbReference type="ARBA" id="ARBA00004651"/>
    </source>
</evidence>
<evidence type="ECO:0000256" key="6">
    <source>
        <dbReference type="ARBA" id="ARBA00038076"/>
    </source>
</evidence>
<protein>
    <submittedName>
        <fullName evidence="10">ABC transporter permease</fullName>
    </submittedName>
</protein>
<dbReference type="Pfam" id="PF02687">
    <property type="entry name" value="FtsX"/>
    <property type="match status" value="1"/>
</dbReference>
<feature type="transmembrane region" description="Helical" evidence="7">
    <location>
        <begin position="251"/>
        <end position="275"/>
    </location>
</feature>
<evidence type="ECO:0000259" key="8">
    <source>
        <dbReference type="Pfam" id="PF02687"/>
    </source>
</evidence>